<evidence type="ECO:0000256" key="1">
    <source>
        <dbReference type="ARBA" id="ARBA00010515"/>
    </source>
</evidence>
<dbReference type="SUPFAM" id="SSF53474">
    <property type="entry name" value="alpha/beta-Hydrolases"/>
    <property type="match status" value="1"/>
</dbReference>
<feature type="domain" description="Alpha/beta hydrolase fold-3" evidence="4">
    <location>
        <begin position="106"/>
        <end position="309"/>
    </location>
</feature>
<reference evidence="5" key="1">
    <citation type="submission" date="2014-09" db="EMBL/GenBank/DDBJ databases">
        <authorList>
            <person name="Magalhaes I.L.F."/>
            <person name="Oliveira U."/>
            <person name="Santos F.R."/>
            <person name="Vidigal T.H.D.A."/>
            <person name="Brescovit A.D."/>
            <person name="Santos A.J."/>
        </authorList>
    </citation>
    <scope>NUCLEOTIDE SEQUENCE</scope>
</reference>
<dbReference type="EMBL" id="KM669727">
    <property type="protein sequence ID" value="AIW81389.1"/>
    <property type="molecule type" value="Genomic_DNA"/>
</dbReference>
<protein>
    <submittedName>
        <fullName evidence="5">Esterase</fullName>
    </submittedName>
</protein>
<dbReference type="PANTHER" id="PTHR48081:SF8">
    <property type="entry name" value="ALPHA_BETA HYDROLASE FOLD-3 DOMAIN-CONTAINING PROTEIN-RELATED"/>
    <property type="match status" value="1"/>
</dbReference>
<proteinExistence type="inferred from homology"/>
<dbReference type="InterPro" id="IPR050300">
    <property type="entry name" value="GDXG_lipolytic_enzyme"/>
</dbReference>
<evidence type="ECO:0000313" key="5">
    <source>
        <dbReference type="EMBL" id="AIW81389.1"/>
    </source>
</evidence>
<dbReference type="PANTHER" id="PTHR48081">
    <property type="entry name" value="AB HYDROLASE SUPERFAMILY PROTEIN C4A8.06C"/>
    <property type="match status" value="1"/>
</dbReference>
<dbReference type="GO" id="GO:0016787">
    <property type="term" value="F:hydrolase activity"/>
    <property type="evidence" value="ECO:0007669"/>
    <property type="project" value="UniProtKB-KW"/>
</dbReference>
<dbReference type="InterPro" id="IPR029058">
    <property type="entry name" value="AB_hydrolase_fold"/>
</dbReference>
<dbReference type="Pfam" id="PF07859">
    <property type="entry name" value="Abhydrolase_3"/>
    <property type="match status" value="1"/>
</dbReference>
<sequence length="340" mass="36705">MGQVNIHPTWRDQPTPYAVGNIMTSEPSIRPDVAAFLGFLNGLESPKMHEVSPEVARQMMTAMGPIAELPVGELAVIRDISISGPAGTIPARLYDARERRDAGPVMVFFHGGGFVIGDLDVYQPYCAEVARQLDIPVISVDYRLAPEHPFPAASDDCESAARWVAESPAELGLEVTGLVLSGDSAGGNLTIVTSMALRDKPAAVPVIVQYPIYPAVSQSDDWQSARDYADGYLLTADGMAWFFDHYNPVADDYRSTPLDHDQQGMPPTLLVTAGLDPLRDQGAAYAEALKTAGVPVEYHNAEGTIHGFINLRKALPSAQEDVTAHLALLKAMLNRIREAA</sequence>
<dbReference type="InterPro" id="IPR033140">
    <property type="entry name" value="Lipase_GDXG_put_SER_AS"/>
</dbReference>
<comment type="similarity">
    <text evidence="1">Belongs to the 'GDXG' lipolytic enzyme family.</text>
</comment>
<dbReference type="InterPro" id="IPR013094">
    <property type="entry name" value="AB_hydrolase_3"/>
</dbReference>
<evidence type="ECO:0000256" key="2">
    <source>
        <dbReference type="ARBA" id="ARBA00022801"/>
    </source>
</evidence>
<organism evidence="5">
    <name type="scientific">uncultured bacterium TB310_p</name>
    <dbReference type="NCBI Taxonomy" id="1552140"/>
    <lineage>
        <taxon>Bacteria</taxon>
        <taxon>environmental samples</taxon>
    </lineage>
</organism>
<dbReference type="Gene3D" id="3.40.50.1820">
    <property type="entry name" value="alpha/beta hydrolase"/>
    <property type="match status" value="1"/>
</dbReference>
<dbReference type="AlphaFoldDB" id="A0A0K0LCF8"/>
<evidence type="ECO:0000256" key="3">
    <source>
        <dbReference type="PROSITE-ProRule" id="PRU10038"/>
    </source>
</evidence>
<accession>A0A0K0LCF8</accession>
<feature type="active site" evidence="3">
    <location>
        <position position="184"/>
    </location>
</feature>
<evidence type="ECO:0000259" key="4">
    <source>
        <dbReference type="Pfam" id="PF07859"/>
    </source>
</evidence>
<keyword evidence="2" id="KW-0378">Hydrolase</keyword>
<dbReference type="PROSITE" id="PS01174">
    <property type="entry name" value="LIPASE_GDXG_SER"/>
    <property type="match status" value="1"/>
</dbReference>
<name>A0A0K0LCF8_9BACT</name>